<proteinExistence type="predicted"/>
<comment type="caution">
    <text evidence="1">The sequence shown here is derived from an EMBL/GenBank/DDBJ whole genome shotgun (WGS) entry which is preliminary data.</text>
</comment>
<dbReference type="EMBL" id="QDKH01000036">
    <property type="protein sequence ID" value="PWC10508.1"/>
    <property type="molecule type" value="Genomic_DNA"/>
</dbReference>
<dbReference type="Proteomes" id="UP000296159">
    <property type="component" value="Unassembled WGS sequence"/>
</dbReference>
<name>A0A2U1TM61_9GAMM</name>
<dbReference type="AlphaFoldDB" id="A0A2U1TM61"/>
<sequence>MKREQHGMTNMPEYRVWTDMRTRCNNPHSTEFENYGGCGISVCAAWDSFSQFYSDMGPRPSSVHTIERRDVNGNYEPSKCCWVTRAEQAANKRNTIRVEVDGRSQRVPELASQAGLTVSGMWLRVKNGAADLGRGSKRNGWLTFNGVTDTYAGWSRRTGIKASTIAMRITKYGWPVQKALTQGVSHAHS</sequence>
<organism evidence="1 2">
    <name type="scientific">Brenneria corticis</name>
    <dbReference type="NCBI Taxonomy" id="2173106"/>
    <lineage>
        <taxon>Bacteria</taxon>
        <taxon>Pseudomonadati</taxon>
        <taxon>Pseudomonadota</taxon>
        <taxon>Gammaproteobacteria</taxon>
        <taxon>Enterobacterales</taxon>
        <taxon>Pectobacteriaceae</taxon>
        <taxon>Brenneria</taxon>
    </lineage>
</organism>
<gene>
    <name evidence="1" type="ORF">DDT56_21580</name>
</gene>
<dbReference type="RefSeq" id="WP_136168426.1">
    <property type="nucleotide sequence ID" value="NZ_KZ819098.1"/>
</dbReference>
<protein>
    <recommendedName>
        <fullName evidence="3">AP2 domain-containing protein</fullName>
    </recommendedName>
</protein>
<evidence type="ECO:0000313" key="2">
    <source>
        <dbReference type="Proteomes" id="UP000296159"/>
    </source>
</evidence>
<reference evidence="1 2" key="1">
    <citation type="submission" date="2018-04" db="EMBL/GenBank/DDBJ databases">
        <title>Brenneria corticis sp.nov.</title>
        <authorList>
            <person name="Li Y."/>
        </authorList>
    </citation>
    <scope>NUCLEOTIDE SEQUENCE [LARGE SCALE GENOMIC DNA]</scope>
    <source>
        <strain evidence="1 2">CFCC 11842</strain>
    </source>
</reference>
<keyword evidence="2" id="KW-1185">Reference proteome</keyword>
<accession>A0A2U1TM61</accession>
<evidence type="ECO:0008006" key="3">
    <source>
        <dbReference type="Google" id="ProtNLM"/>
    </source>
</evidence>
<evidence type="ECO:0000313" key="1">
    <source>
        <dbReference type="EMBL" id="PWC10508.1"/>
    </source>
</evidence>